<comment type="caution">
    <text evidence="1">The sequence shown here is derived from an EMBL/GenBank/DDBJ whole genome shotgun (WGS) entry which is preliminary data.</text>
</comment>
<name>A0AAW1RLP1_9CHLO</name>
<reference evidence="1 2" key="1">
    <citation type="journal article" date="2024" name="Nat. Commun.">
        <title>Phylogenomics reveals the evolutionary origins of lichenization in chlorophyte algae.</title>
        <authorList>
            <person name="Puginier C."/>
            <person name="Libourel C."/>
            <person name="Otte J."/>
            <person name="Skaloud P."/>
            <person name="Haon M."/>
            <person name="Grisel S."/>
            <person name="Petersen M."/>
            <person name="Berrin J.G."/>
            <person name="Delaux P.M."/>
            <person name="Dal Grande F."/>
            <person name="Keller J."/>
        </authorList>
    </citation>
    <scope>NUCLEOTIDE SEQUENCE [LARGE SCALE GENOMIC DNA]</scope>
    <source>
        <strain evidence="1 2">SAG 245.80</strain>
    </source>
</reference>
<proteinExistence type="predicted"/>
<dbReference type="Proteomes" id="UP001445335">
    <property type="component" value="Unassembled WGS sequence"/>
</dbReference>
<evidence type="ECO:0000313" key="2">
    <source>
        <dbReference type="Proteomes" id="UP001445335"/>
    </source>
</evidence>
<accession>A0AAW1RLP1</accession>
<keyword evidence="2" id="KW-1185">Reference proteome</keyword>
<dbReference type="AlphaFoldDB" id="A0AAW1RLP1"/>
<gene>
    <name evidence="1" type="ORF">WJX81_007806</name>
</gene>
<organism evidence="1 2">
    <name type="scientific">Elliptochloris bilobata</name>
    <dbReference type="NCBI Taxonomy" id="381761"/>
    <lineage>
        <taxon>Eukaryota</taxon>
        <taxon>Viridiplantae</taxon>
        <taxon>Chlorophyta</taxon>
        <taxon>core chlorophytes</taxon>
        <taxon>Trebouxiophyceae</taxon>
        <taxon>Trebouxiophyceae incertae sedis</taxon>
        <taxon>Elliptochloris clade</taxon>
        <taxon>Elliptochloris</taxon>
    </lineage>
</organism>
<evidence type="ECO:0000313" key="1">
    <source>
        <dbReference type="EMBL" id="KAK9834071.1"/>
    </source>
</evidence>
<dbReference type="EMBL" id="JALJOU010000034">
    <property type="protein sequence ID" value="KAK9834071.1"/>
    <property type="molecule type" value="Genomic_DNA"/>
</dbReference>
<protein>
    <submittedName>
        <fullName evidence="1">Uncharacterized protein</fullName>
    </submittedName>
</protein>
<sequence>MEASGPNDISPELWMVVLKRAAPADCASARSAGTVLRQAASMATTKVCLDFDSGRLPPGPLPPAFVPHLLRASVMFSDFASLAGLGDKLRVAELSPLICIRSSDVSPELCVEILRHAAAAVRANARCACLTCCQRGDN</sequence>